<evidence type="ECO:0000313" key="2">
    <source>
        <dbReference type="Proteomes" id="UP001596004"/>
    </source>
</evidence>
<sequence>MSYSYVVLYVSWSRSLMVLSPRSASCTEVSVPLCGSVTTTVACGSPSGSWPYCNAPIFHRPPLTSVWFCRRPPSAA</sequence>
<accession>A0ABV9CG05</accession>
<protein>
    <recommendedName>
        <fullName evidence="3">Secreted protein</fullName>
    </recommendedName>
</protein>
<reference evidence="2" key="1">
    <citation type="journal article" date="2019" name="Int. J. Syst. Evol. Microbiol.">
        <title>The Global Catalogue of Microorganisms (GCM) 10K type strain sequencing project: providing services to taxonomists for standard genome sequencing and annotation.</title>
        <authorList>
            <consortium name="The Broad Institute Genomics Platform"/>
            <consortium name="The Broad Institute Genome Sequencing Center for Infectious Disease"/>
            <person name="Wu L."/>
            <person name="Ma J."/>
        </authorList>
    </citation>
    <scope>NUCLEOTIDE SEQUENCE [LARGE SCALE GENOMIC DNA]</scope>
    <source>
        <strain evidence="2">CGMCC 4.7132</strain>
    </source>
</reference>
<evidence type="ECO:0008006" key="3">
    <source>
        <dbReference type="Google" id="ProtNLM"/>
    </source>
</evidence>
<name>A0ABV9CG05_9ACTN</name>
<dbReference type="Proteomes" id="UP001596004">
    <property type="component" value="Unassembled WGS sequence"/>
</dbReference>
<organism evidence="1 2">
    <name type="scientific">Sphaerisporangium dianthi</name>
    <dbReference type="NCBI Taxonomy" id="1436120"/>
    <lineage>
        <taxon>Bacteria</taxon>
        <taxon>Bacillati</taxon>
        <taxon>Actinomycetota</taxon>
        <taxon>Actinomycetes</taxon>
        <taxon>Streptosporangiales</taxon>
        <taxon>Streptosporangiaceae</taxon>
        <taxon>Sphaerisporangium</taxon>
    </lineage>
</organism>
<proteinExistence type="predicted"/>
<dbReference type="EMBL" id="JBHSFP010000007">
    <property type="protein sequence ID" value="MFC4531787.1"/>
    <property type="molecule type" value="Genomic_DNA"/>
</dbReference>
<evidence type="ECO:0000313" key="1">
    <source>
        <dbReference type="EMBL" id="MFC4531787.1"/>
    </source>
</evidence>
<dbReference type="RefSeq" id="WP_380840459.1">
    <property type="nucleotide sequence ID" value="NZ_JBHSFP010000007.1"/>
</dbReference>
<keyword evidence="2" id="KW-1185">Reference proteome</keyword>
<gene>
    <name evidence="1" type="ORF">ACFO60_13505</name>
</gene>
<comment type="caution">
    <text evidence="1">The sequence shown here is derived from an EMBL/GenBank/DDBJ whole genome shotgun (WGS) entry which is preliminary data.</text>
</comment>